<dbReference type="EMBL" id="CXSU01000011">
    <property type="protein sequence ID" value="CTQ49196.1"/>
    <property type="molecule type" value="Genomic_DNA"/>
</dbReference>
<keyword evidence="4" id="KW-0812">Transmembrane</keyword>
<evidence type="ECO:0000313" key="5">
    <source>
        <dbReference type="EMBL" id="CTQ49196.1"/>
    </source>
</evidence>
<comment type="subcellular location">
    <subcellularLocation>
        <location evidence="1">Cell inner membrane</location>
        <topology evidence="1">Multi-pass membrane protein</topology>
    </subcellularLocation>
</comment>
<keyword evidence="4" id="KW-1133">Transmembrane helix</keyword>
<gene>
    <name evidence="5" type="ORF">JDO7802_01207</name>
</gene>
<dbReference type="Proteomes" id="UP000049222">
    <property type="component" value="Unassembled WGS sequence"/>
</dbReference>
<dbReference type="PANTHER" id="PTHR30413:SF8">
    <property type="entry name" value="TRANSPORT PERMEASE PROTEIN"/>
    <property type="match status" value="1"/>
</dbReference>
<evidence type="ECO:0000256" key="2">
    <source>
        <dbReference type="ARBA" id="ARBA00007783"/>
    </source>
</evidence>
<evidence type="ECO:0000313" key="6">
    <source>
        <dbReference type="Proteomes" id="UP000049222"/>
    </source>
</evidence>
<dbReference type="AlphaFoldDB" id="A0A0M6YJF6"/>
<feature type="transmembrane region" description="Helical" evidence="4">
    <location>
        <begin position="115"/>
        <end position="141"/>
    </location>
</feature>
<feature type="transmembrane region" description="Helical" evidence="4">
    <location>
        <begin position="194"/>
        <end position="213"/>
    </location>
</feature>
<keyword evidence="4" id="KW-0472">Membrane</keyword>
<dbReference type="GO" id="GO:0015920">
    <property type="term" value="P:lipopolysaccharide transport"/>
    <property type="evidence" value="ECO:0007669"/>
    <property type="project" value="TreeGrafter"/>
</dbReference>
<organism evidence="5 6">
    <name type="scientific">Jannaschia donghaensis</name>
    <dbReference type="NCBI Taxonomy" id="420998"/>
    <lineage>
        <taxon>Bacteria</taxon>
        <taxon>Pseudomonadati</taxon>
        <taxon>Pseudomonadota</taxon>
        <taxon>Alphaproteobacteria</taxon>
        <taxon>Rhodobacterales</taxon>
        <taxon>Roseobacteraceae</taxon>
        <taxon>Jannaschia</taxon>
    </lineage>
</organism>
<dbReference type="OrthoDB" id="7835223at2"/>
<evidence type="ECO:0000256" key="1">
    <source>
        <dbReference type="ARBA" id="ARBA00004429"/>
    </source>
</evidence>
<evidence type="ECO:0000256" key="4">
    <source>
        <dbReference type="SAM" id="Phobius"/>
    </source>
</evidence>
<comment type="similarity">
    <text evidence="2">Belongs to the ABC-2 integral membrane protein family.</text>
</comment>
<proteinExistence type="inferred from homology"/>
<keyword evidence="3" id="KW-0813">Transport</keyword>
<keyword evidence="6" id="KW-1185">Reference proteome</keyword>
<feature type="transmembrane region" description="Helical" evidence="4">
    <location>
        <begin position="153"/>
        <end position="173"/>
    </location>
</feature>
<dbReference type="GO" id="GO:0005886">
    <property type="term" value="C:plasma membrane"/>
    <property type="evidence" value="ECO:0007669"/>
    <property type="project" value="UniProtKB-SubCell"/>
</dbReference>
<evidence type="ECO:0000256" key="3">
    <source>
        <dbReference type="ARBA" id="ARBA00022448"/>
    </source>
</evidence>
<protein>
    <submittedName>
        <fullName evidence="5">Vi polysaccharide export inner membrane protein VexB</fullName>
    </submittedName>
</protein>
<accession>A0A0M6YJF6</accession>
<dbReference type="PANTHER" id="PTHR30413">
    <property type="entry name" value="INNER MEMBRANE TRANSPORT PERMEASE"/>
    <property type="match status" value="1"/>
</dbReference>
<sequence length="273" mass="30249">MFRVERRDTGLTRAFTLAELVFHSTVRNIRKGHSTGLQALLMNVLQSVIFIGAFVVMFSVLGLRGAAIRGDFILYIMSGIFLFMTHIKAMGALVGAEGPASPMMKHAPMNTAIAILSAALGSLYIQFLSVVLILFGVHVAWHPIEIQNPGAAFAMFMIAWFTGAAIGMVLLALKPWAPNFVQIVNSIYSRVNMIASGKMFVANTMPSTMIAFFDWNPLFHAIDQSRGYAFVNYNPHYTNWQYPLMIGIVALMIGMMGEFYTRKNTSASWFAGR</sequence>
<name>A0A0M6YJF6_9RHOB</name>
<feature type="transmembrane region" description="Helical" evidence="4">
    <location>
        <begin position="72"/>
        <end position="94"/>
    </location>
</feature>
<reference evidence="5 6" key="1">
    <citation type="submission" date="2015-07" db="EMBL/GenBank/DDBJ databases">
        <authorList>
            <person name="Noorani M."/>
        </authorList>
    </citation>
    <scope>NUCLEOTIDE SEQUENCE [LARGE SCALE GENOMIC DNA]</scope>
    <source>
        <strain evidence="5 6">CECT 7802</strain>
    </source>
</reference>
<feature type="transmembrane region" description="Helical" evidence="4">
    <location>
        <begin position="240"/>
        <end position="260"/>
    </location>
</feature>
<dbReference type="STRING" id="420998.JDO7802_01207"/>
<dbReference type="RefSeq" id="WP_055083620.1">
    <property type="nucleotide sequence ID" value="NZ_CXSU01000011.1"/>
</dbReference>
<feature type="transmembrane region" description="Helical" evidence="4">
    <location>
        <begin position="40"/>
        <end position="60"/>
    </location>
</feature>